<sequence length="147" mass="17077">MAATLSDKKKKAYREQFNKFDKNKDKKISKDELRSLLKTVGRHPSDAALQKVMNDVDKDKSGFIEYNEFEMMMIKIDAEIEKRLKATFNQYDKDKSGFITLDELQAAYEDMGIESTSDEVKQELERADVNADGKLNFDEFKKLFGRI</sequence>
<proteinExistence type="predicted"/>
<dbReference type="OrthoDB" id="26525at2759"/>
<dbReference type="AlphaFoldDB" id="A0A8B7YF24"/>
<dbReference type="GeneID" id="110979477"/>
<evidence type="ECO:0000256" key="1">
    <source>
        <dbReference type="ARBA" id="ARBA00022737"/>
    </source>
</evidence>
<dbReference type="InterPro" id="IPR002048">
    <property type="entry name" value="EF_hand_dom"/>
</dbReference>
<dbReference type="RefSeq" id="XP_022090990.1">
    <property type="nucleotide sequence ID" value="XM_022235298.1"/>
</dbReference>
<dbReference type="SMART" id="SM00054">
    <property type="entry name" value="EFh"/>
    <property type="match status" value="4"/>
</dbReference>
<feature type="domain" description="EF-hand" evidence="3">
    <location>
        <begin position="8"/>
        <end position="43"/>
    </location>
</feature>
<keyword evidence="2" id="KW-0106">Calcium</keyword>
<dbReference type="PANTHER" id="PTHR23048:SF0">
    <property type="entry name" value="CALMODULIN LIKE 3"/>
    <property type="match status" value="1"/>
</dbReference>
<organism evidence="4 5">
    <name type="scientific">Acanthaster planci</name>
    <name type="common">Crown-of-thorns starfish</name>
    <dbReference type="NCBI Taxonomy" id="133434"/>
    <lineage>
        <taxon>Eukaryota</taxon>
        <taxon>Metazoa</taxon>
        <taxon>Echinodermata</taxon>
        <taxon>Eleutherozoa</taxon>
        <taxon>Asterozoa</taxon>
        <taxon>Asteroidea</taxon>
        <taxon>Valvatacea</taxon>
        <taxon>Valvatida</taxon>
        <taxon>Acanthasteridae</taxon>
        <taxon>Acanthaster</taxon>
    </lineage>
</organism>
<protein>
    <submittedName>
        <fullName evidence="5">Calmodulin-1-like isoform X1</fullName>
    </submittedName>
</protein>
<dbReference type="Gene3D" id="1.10.238.10">
    <property type="entry name" value="EF-hand"/>
    <property type="match status" value="2"/>
</dbReference>
<gene>
    <name evidence="5" type="primary">LOC110979477</name>
</gene>
<dbReference type="GO" id="GO:0016460">
    <property type="term" value="C:myosin II complex"/>
    <property type="evidence" value="ECO:0007669"/>
    <property type="project" value="TreeGrafter"/>
</dbReference>
<name>A0A8B7YF24_ACAPL</name>
<feature type="domain" description="EF-hand" evidence="3">
    <location>
        <begin position="44"/>
        <end position="78"/>
    </location>
</feature>
<keyword evidence="4" id="KW-1185">Reference proteome</keyword>
<dbReference type="InterPro" id="IPR011992">
    <property type="entry name" value="EF-hand-dom_pair"/>
</dbReference>
<accession>A0A8B7YF24</accession>
<dbReference type="KEGG" id="aplc:110979477"/>
<dbReference type="PROSITE" id="PS50222">
    <property type="entry name" value="EF_HAND_2"/>
    <property type="match status" value="4"/>
</dbReference>
<dbReference type="InterPro" id="IPR050230">
    <property type="entry name" value="CALM/Myosin/TropC-like"/>
</dbReference>
<dbReference type="Pfam" id="PF13499">
    <property type="entry name" value="EF-hand_7"/>
    <property type="match status" value="2"/>
</dbReference>
<keyword evidence="1" id="KW-0677">Repeat</keyword>
<feature type="domain" description="EF-hand" evidence="3">
    <location>
        <begin position="79"/>
        <end position="114"/>
    </location>
</feature>
<dbReference type="PANTHER" id="PTHR23048">
    <property type="entry name" value="MYOSIN LIGHT CHAIN 1, 3"/>
    <property type="match status" value="1"/>
</dbReference>
<dbReference type="PROSITE" id="PS00018">
    <property type="entry name" value="EF_HAND_1"/>
    <property type="match status" value="3"/>
</dbReference>
<evidence type="ECO:0000313" key="5">
    <source>
        <dbReference type="RefSeq" id="XP_022090990.1"/>
    </source>
</evidence>
<evidence type="ECO:0000259" key="3">
    <source>
        <dbReference type="PROSITE" id="PS50222"/>
    </source>
</evidence>
<dbReference type="SUPFAM" id="SSF47473">
    <property type="entry name" value="EF-hand"/>
    <property type="match status" value="1"/>
</dbReference>
<dbReference type="GO" id="GO:0005509">
    <property type="term" value="F:calcium ion binding"/>
    <property type="evidence" value="ECO:0007669"/>
    <property type="project" value="InterPro"/>
</dbReference>
<dbReference type="FunFam" id="1.10.238.10:FF:000001">
    <property type="entry name" value="Calmodulin 1"/>
    <property type="match status" value="1"/>
</dbReference>
<evidence type="ECO:0000256" key="2">
    <source>
        <dbReference type="ARBA" id="ARBA00022837"/>
    </source>
</evidence>
<feature type="domain" description="EF-hand" evidence="3">
    <location>
        <begin position="115"/>
        <end position="147"/>
    </location>
</feature>
<reference evidence="5" key="1">
    <citation type="submission" date="2025-08" db="UniProtKB">
        <authorList>
            <consortium name="RefSeq"/>
        </authorList>
    </citation>
    <scope>IDENTIFICATION</scope>
</reference>
<evidence type="ECO:0000313" key="4">
    <source>
        <dbReference type="Proteomes" id="UP000694845"/>
    </source>
</evidence>
<dbReference type="Proteomes" id="UP000694845">
    <property type="component" value="Unplaced"/>
</dbReference>
<dbReference type="InterPro" id="IPR018247">
    <property type="entry name" value="EF_Hand_1_Ca_BS"/>
</dbReference>